<dbReference type="Pfam" id="PF00528">
    <property type="entry name" value="BPD_transp_1"/>
    <property type="match status" value="1"/>
</dbReference>
<dbReference type="GO" id="GO:0005886">
    <property type="term" value="C:plasma membrane"/>
    <property type="evidence" value="ECO:0007669"/>
    <property type="project" value="UniProtKB-SubCell"/>
</dbReference>
<feature type="transmembrane region" description="Helical" evidence="7">
    <location>
        <begin position="101"/>
        <end position="123"/>
    </location>
</feature>
<evidence type="ECO:0000256" key="5">
    <source>
        <dbReference type="ARBA" id="ARBA00022989"/>
    </source>
</evidence>
<dbReference type="CDD" id="cd06261">
    <property type="entry name" value="TM_PBP2"/>
    <property type="match status" value="1"/>
</dbReference>
<keyword evidence="6 7" id="KW-0472">Membrane</keyword>
<dbReference type="InterPro" id="IPR035906">
    <property type="entry name" value="MetI-like_sf"/>
</dbReference>
<evidence type="ECO:0000256" key="1">
    <source>
        <dbReference type="ARBA" id="ARBA00004651"/>
    </source>
</evidence>
<dbReference type="PROSITE" id="PS50928">
    <property type="entry name" value="ABC_TM1"/>
    <property type="match status" value="1"/>
</dbReference>
<accession>A0A1H5PYI1</accession>
<evidence type="ECO:0000313" key="9">
    <source>
        <dbReference type="EMBL" id="SEF18866.1"/>
    </source>
</evidence>
<keyword evidence="3" id="KW-1003">Cell membrane</keyword>
<keyword evidence="10" id="KW-1185">Reference proteome</keyword>
<feature type="transmembrane region" description="Helical" evidence="7">
    <location>
        <begin position="135"/>
        <end position="162"/>
    </location>
</feature>
<keyword evidence="4 7" id="KW-0812">Transmembrane</keyword>
<evidence type="ECO:0000256" key="2">
    <source>
        <dbReference type="ARBA" id="ARBA00022448"/>
    </source>
</evidence>
<keyword evidence="5 7" id="KW-1133">Transmembrane helix</keyword>
<dbReference type="Proteomes" id="UP000181980">
    <property type="component" value="Unassembled WGS sequence"/>
</dbReference>
<dbReference type="AlphaFoldDB" id="A0A1H5PYI1"/>
<evidence type="ECO:0000256" key="6">
    <source>
        <dbReference type="ARBA" id="ARBA00023136"/>
    </source>
</evidence>
<dbReference type="InterPro" id="IPR045621">
    <property type="entry name" value="BPD_transp_1_N"/>
</dbReference>
<evidence type="ECO:0000259" key="8">
    <source>
        <dbReference type="PROSITE" id="PS50928"/>
    </source>
</evidence>
<feature type="transmembrane region" description="Helical" evidence="7">
    <location>
        <begin position="206"/>
        <end position="225"/>
    </location>
</feature>
<dbReference type="Pfam" id="PF19300">
    <property type="entry name" value="BPD_transp_1_N"/>
    <property type="match status" value="1"/>
</dbReference>
<dbReference type="STRING" id="561176.SAMN04488561_6937"/>
<reference evidence="10" key="1">
    <citation type="submission" date="2016-10" db="EMBL/GenBank/DDBJ databases">
        <authorList>
            <person name="Varghese N."/>
            <person name="Submissions S."/>
        </authorList>
    </citation>
    <scope>NUCLEOTIDE SEQUENCE [LARGE SCALE GENOMIC DNA]</scope>
    <source>
        <strain evidence="10">DSM 45237</strain>
    </source>
</reference>
<gene>
    <name evidence="9" type="ORF">SAMN04488561_6937</name>
</gene>
<feature type="transmembrane region" description="Helical" evidence="7">
    <location>
        <begin position="305"/>
        <end position="324"/>
    </location>
</feature>
<dbReference type="PANTHER" id="PTHR43163">
    <property type="entry name" value="DIPEPTIDE TRANSPORT SYSTEM PERMEASE PROTEIN DPPB-RELATED"/>
    <property type="match status" value="1"/>
</dbReference>
<evidence type="ECO:0000256" key="7">
    <source>
        <dbReference type="RuleBase" id="RU363032"/>
    </source>
</evidence>
<sequence length="342" mass="36590">MSRLIGRRLALLVPQLLLICFVSFLLIQLTPGSQARARLGSSASDEAVAALEDELGLNDPWPAQFVRYLGGLLRGDLGTSWTTGQPVLDDIARRAPATLELITVSFAVIIVLALLLGLAGGFARNLLGRIGDKISYVYSLMAGAVPDFWFAMIMVFVFYYTFPIAVAPVGQYDEAFGTPDVITGSVLVDTVVTGDVDVLVSHLDHLILPVLALVFINTAPILRMVRSSVGEALTSGYITLARANGLPQRRIVGYALRSALPPIVTLAGVWYTMLIAGAVLTETIFSWGGVGQYAVQAVQSADWAALQGVVLLAALLSLLVYLAIDLVHAWIDPRVRATGGTR</sequence>
<proteinExistence type="inferred from homology"/>
<feature type="domain" description="ABC transmembrane type-1" evidence="8">
    <location>
        <begin position="95"/>
        <end position="328"/>
    </location>
</feature>
<feature type="transmembrane region" description="Helical" evidence="7">
    <location>
        <begin position="259"/>
        <end position="285"/>
    </location>
</feature>
<evidence type="ECO:0000313" key="10">
    <source>
        <dbReference type="Proteomes" id="UP000181980"/>
    </source>
</evidence>
<protein>
    <submittedName>
        <fullName evidence="9">Peptide/nickel transport system permease protein</fullName>
    </submittedName>
</protein>
<dbReference type="OrthoDB" id="3543764at2"/>
<dbReference type="EMBL" id="FNUC01000004">
    <property type="protein sequence ID" value="SEF18866.1"/>
    <property type="molecule type" value="Genomic_DNA"/>
</dbReference>
<name>A0A1H5PYI1_9ACTN</name>
<dbReference type="SUPFAM" id="SSF161098">
    <property type="entry name" value="MetI-like"/>
    <property type="match status" value="1"/>
</dbReference>
<evidence type="ECO:0000256" key="4">
    <source>
        <dbReference type="ARBA" id="ARBA00022692"/>
    </source>
</evidence>
<comment type="subcellular location">
    <subcellularLocation>
        <location evidence="1 7">Cell membrane</location>
        <topology evidence="1 7">Multi-pass membrane protein</topology>
    </subcellularLocation>
</comment>
<dbReference type="RefSeq" id="WP_069111375.1">
    <property type="nucleotide sequence ID" value="NZ_FNUC01000004.1"/>
</dbReference>
<dbReference type="PANTHER" id="PTHR43163:SF6">
    <property type="entry name" value="DIPEPTIDE TRANSPORT SYSTEM PERMEASE PROTEIN DPPB-RELATED"/>
    <property type="match status" value="1"/>
</dbReference>
<organism evidence="9 10">
    <name type="scientific">Jiangella alba</name>
    <dbReference type="NCBI Taxonomy" id="561176"/>
    <lineage>
        <taxon>Bacteria</taxon>
        <taxon>Bacillati</taxon>
        <taxon>Actinomycetota</taxon>
        <taxon>Actinomycetes</taxon>
        <taxon>Jiangellales</taxon>
        <taxon>Jiangellaceae</taxon>
        <taxon>Jiangella</taxon>
    </lineage>
</organism>
<keyword evidence="2 7" id="KW-0813">Transport</keyword>
<evidence type="ECO:0000256" key="3">
    <source>
        <dbReference type="ARBA" id="ARBA00022475"/>
    </source>
</evidence>
<dbReference type="GO" id="GO:0071916">
    <property type="term" value="F:dipeptide transmembrane transporter activity"/>
    <property type="evidence" value="ECO:0007669"/>
    <property type="project" value="TreeGrafter"/>
</dbReference>
<dbReference type="Gene3D" id="1.10.3720.10">
    <property type="entry name" value="MetI-like"/>
    <property type="match status" value="1"/>
</dbReference>
<comment type="similarity">
    <text evidence="7">Belongs to the binding-protein-dependent transport system permease family.</text>
</comment>
<dbReference type="InterPro" id="IPR000515">
    <property type="entry name" value="MetI-like"/>
</dbReference>